<feature type="region of interest" description="Disordered" evidence="1">
    <location>
        <begin position="236"/>
        <end position="273"/>
    </location>
</feature>
<evidence type="ECO:0000259" key="2">
    <source>
        <dbReference type="PROSITE" id="PS50828"/>
    </source>
</evidence>
<evidence type="ECO:0000256" key="1">
    <source>
        <dbReference type="SAM" id="MobiDB-lite"/>
    </source>
</evidence>
<dbReference type="PROSITE" id="PS50828">
    <property type="entry name" value="SMR"/>
    <property type="match status" value="1"/>
</dbReference>
<dbReference type="Pfam" id="PF01713">
    <property type="entry name" value="Smr"/>
    <property type="match status" value="1"/>
</dbReference>
<comment type="caution">
    <text evidence="3">The sequence shown here is derived from an EMBL/GenBank/DDBJ whole genome shotgun (WGS) entry which is preliminary data.</text>
</comment>
<proteinExistence type="predicted"/>
<name>A0ABY0H2R1_9PEZI</name>
<feature type="domain" description="Smr" evidence="2">
    <location>
        <begin position="160"/>
        <end position="235"/>
    </location>
</feature>
<dbReference type="PANTHER" id="PTHR47417:SF1">
    <property type="entry name" value="SMR DOMAIN-CONTAINING PROTEIN YPL199C"/>
    <property type="match status" value="1"/>
</dbReference>
<dbReference type="InterPro" id="IPR013899">
    <property type="entry name" value="DUF1771"/>
</dbReference>
<dbReference type="InterPro" id="IPR036063">
    <property type="entry name" value="Smr_dom_sf"/>
</dbReference>
<dbReference type="Pfam" id="PF08590">
    <property type="entry name" value="DUF1771"/>
    <property type="match status" value="1"/>
</dbReference>
<dbReference type="SMART" id="SM01162">
    <property type="entry name" value="DUF1771"/>
    <property type="match status" value="1"/>
</dbReference>
<keyword evidence="4" id="KW-1185">Reference proteome</keyword>
<evidence type="ECO:0000313" key="3">
    <source>
        <dbReference type="EMBL" id="RYO83294.1"/>
    </source>
</evidence>
<dbReference type="Proteomes" id="UP000294003">
    <property type="component" value="Unassembled WGS sequence"/>
</dbReference>
<dbReference type="Gene3D" id="3.30.1370.110">
    <property type="match status" value="1"/>
</dbReference>
<sequence>MTPTRTLIETILQQPPVFISRLEQQAAPLGNAMAIPLTRLGGGGTYDDATEPRGPSGDTTPSTISCVSRLTRAAFNHSPDHDAEEEYDRLRGLARAEAEKRNDCFARSRQAYADGDGALAKDLSNQGKEHAAAMAEYNRQARDYIFRANNAPGLVADDTIDLHGLFVEEAEDILEERIKHAQASGQTHLHVIVGKGNHSVDGVQKLKPRVEQVCRDLGLRYRTEENEGRIYVNLQGGEAVPPPDEDPYDPHHGHGGHHHHHHHHHQQQPPQQEADTIEDLFSKFARKLADCCIIM</sequence>
<dbReference type="SMART" id="SM00463">
    <property type="entry name" value="SMR"/>
    <property type="match status" value="1"/>
</dbReference>
<dbReference type="SUPFAM" id="SSF160443">
    <property type="entry name" value="SMR domain-like"/>
    <property type="match status" value="1"/>
</dbReference>
<organism evidence="3 4">
    <name type="scientific">Monosporascus cannonballus</name>
    <dbReference type="NCBI Taxonomy" id="155416"/>
    <lineage>
        <taxon>Eukaryota</taxon>
        <taxon>Fungi</taxon>
        <taxon>Dikarya</taxon>
        <taxon>Ascomycota</taxon>
        <taxon>Pezizomycotina</taxon>
        <taxon>Sordariomycetes</taxon>
        <taxon>Xylariomycetidae</taxon>
        <taxon>Xylariales</taxon>
        <taxon>Xylariales incertae sedis</taxon>
        <taxon>Monosporascus</taxon>
    </lineage>
</organism>
<dbReference type="PANTHER" id="PTHR47417">
    <property type="entry name" value="SMR DOMAIN-CONTAINING PROTEIN YPL199C"/>
    <property type="match status" value="1"/>
</dbReference>
<gene>
    <name evidence="3" type="ORF">DL762_006203</name>
</gene>
<dbReference type="InterPro" id="IPR053020">
    <property type="entry name" value="Smr_domain_protein"/>
</dbReference>
<accession>A0ABY0H2R1</accession>
<feature type="region of interest" description="Disordered" evidence="1">
    <location>
        <begin position="43"/>
        <end position="62"/>
    </location>
</feature>
<dbReference type="InterPro" id="IPR002625">
    <property type="entry name" value="Smr_dom"/>
</dbReference>
<feature type="compositionally biased region" description="Basic residues" evidence="1">
    <location>
        <begin position="253"/>
        <end position="266"/>
    </location>
</feature>
<reference evidence="3 4" key="1">
    <citation type="submission" date="2018-06" db="EMBL/GenBank/DDBJ databases">
        <title>Complete Genomes of Monosporascus.</title>
        <authorList>
            <person name="Robinson A.J."/>
            <person name="Natvig D.O."/>
        </authorList>
    </citation>
    <scope>NUCLEOTIDE SEQUENCE [LARGE SCALE GENOMIC DNA]</scope>
    <source>
        <strain evidence="3 4">CBS 609.92</strain>
    </source>
</reference>
<evidence type="ECO:0000313" key="4">
    <source>
        <dbReference type="Proteomes" id="UP000294003"/>
    </source>
</evidence>
<dbReference type="EMBL" id="QJNS01000192">
    <property type="protein sequence ID" value="RYO83294.1"/>
    <property type="molecule type" value="Genomic_DNA"/>
</dbReference>
<protein>
    <recommendedName>
        <fullName evidence="2">Smr domain-containing protein</fullName>
    </recommendedName>
</protein>